<keyword evidence="6" id="KW-0548">Nucleotidyltransferase</keyword>
<feature type="transmembrane region" description="Helical" evidence="4">
    <location>
        <begin position="21"/>
        <end position="41"/>
    </location>
</feature>
<dbReference type="PROSITE" id="PS50887">
    <property type="entry name" value="GGDEF"/>
    <property type="match status" value="1"/>
</dbReference>
<evidence type="ECO:0000256" key="4">
    <source>
        <dbReference type="SAM" id="Phobius"/>
    </source>
</evidence>
<dbReference type="Gene3D" id="3.30.70.270">
    <property type="match status" value="1"/>
</dbReference>
<dbReference type="InterPro" id="IPR050469">
    <property type="entry name" value="Diguanylate_Cyclase"/>
</dbReference>
<feature type="transmembrane region" description="Helical" evidence="4">
    <location>
        <begin position="164"/>
        <end position="183"/>
    </location>
</feature>
<sequence>MHQKKRSSLELEALLSLFEGSLRTIPFNILAVMVLSLGFIYTNQIPIKLVIICFFLILILSVVRWVTSRIIISKEFYITKGKQALIGFLLLNFFMGLAWSLSYFIFSPYLNDTSEFIFVFILGGLSTGAIASLSIYLPAYYAYVLPMNFPIIAYNLYLFQFDKAIFAVMYSLFLIIVLLTARLNSKLLSKVRVLSITDSLTGLFNRRHFDVVFRNELSRAKRNKYPISLVFIDIDNFKYINDTFGHSVGDSFLIHVSNILKQTLRRSSDSLFRIGGDEYAAILINMPPSEAITVCALLQEQFNKKNQYKNVSLSMGVISIDSIRVIDQQSAITAADKTLYQAKKAGKNQIKSKSLG</sequence>
<accession>A0A378K4Z8</accession>
<feature type="domain" description="GGDEF" evidence="5">
    <location>
        <begin position="225"/>
        <end position="355"/>
    </location>
</feature>
<feature type="transmembrane region" description="Helical" evidence="4">
    <location>
        <begin position="47"/>
        <end position="67"/>
    </location>
</feature>
<evidence type="ECO:0000313" key="7">
    <source>
        <dbReference type="Proteomes" id="UP000254631"/>
    </source>
</evidence>
<dbReference type="InterPro" id="IPR000160">
    <property type="entry name" value="GGDEF_dom"/>
</dbReference>
<dbReference type="PANTHER" id="PTHR45138:SF9">
    <property type="entry name" value="DIGUANYLATE CYCLASE DGCM-RELATED"/>
    <property type="match status" value="1"/>
</dbReference>
<keyword evidence="4" id="KW-1133">Transmembrane helix</keyword>
<organism evidence="6 7">
    <name type="scientific">Legionella pneumophila</name>
    <dbReference type="NCBI Taxonomy" id="446"/>
    <lineage>
        <taxon>Bacteria</taxon>
        <taxon>Pseudomonadati</taxon>
        <taxon>Pseudomonadota</taxon>
        <taxon>Gammaproteobacteria</taxon>
        <taxon>Legionellales</taxon>
        <taxon>Legionellaceae</taxon>
        <taxon>Legionella</taxon>
    </lineage>
</organism>
<feature type="transmembrane region" description="Helical" evidence="4">
    <location>
        <begin position="140"/>
        <end position="158"/>
    </location>
</feature>
<comment type="catalytic activity">
    <reaction evidence="3">
        <text>2 GTP = 3',3'-c-di-GMP + 2 diphosphate</text>
        <dbReference type="Rhea" id="RHEA:24898"/>
        <dbReference type="ChEBI" id="CHEBI:33019"/>
        <dbReference type="ChEBI" id="CHEBI:37565"/>
        <dbReference type="ChEBI" id="CHEBI:58805"/>
        <dbReference type="EC" id="2.7.7.65"/>
    </reaction>
</comment>
<feature type="transmembrane region" description="Helical" evidence="4">
    <location>
        <begin position="88"/>
        <end position="110"/>
    </location>
</feature>
<dbReference type="GO" id="GO:0005886">
    <property type="term" value="C:plasma membrane"/>
    <property type="evidence" value="ECO:0007669"/>
    <property type="project" value="TreeGrafter"/>
</dbReference>
<evidence type="ECO:0000256" key="2">
    <source>
        <dbReference type="ARBA" id="ARBA00012528"/>
    </source>
</evidence>
<dbReference type="Pfam" id="PF00990">
    <property type="entry name" value="GGDEF"/>
    <property type="match status" value="1"/>
</dbReference>
<dbReference type="GO" id="GO:0043709">
    <property type="term" value="P:cell adhesion involved in single-species biofilm formation"/>
    <property type="evidence" value="ECO:0007669"/>
    <property type="project" value="TreeGrafter"/>
</dbReference>
<dbReference type="CDD" id="cd01949">
    <property type="entry name" value="GGDEF"/>
    <property type="match status" value="1"/>
</dbReference>
<keyword evidence="6" id="KW-0808">Transferase</keyword>
<dbReference type="AlphaFoldDB" id="A0A378K4Z8"/>
<comment type="cofactor">
    <cofactor evidence="1">
        <name>Mg(2+)</name>
        <dbReference type="ChEBI" id="CHEBI:18420"/>
    </cofactor>
</comment>
<evidence type="ECO:0000313" key="6">
    <source>
        <dbReference type="EMBL" id="STX78531.1"/>
    </source>
</evidence>
<dbReference type="SUPFAM" id="SSF55073">
    <property type="entry name" value="Nucleotide cyclase"/>
    <property type="match status" value="1"/>
</dbReference>
<dbReference type="FunFam" id="3.30.70.270:FF:000001">
    <property type="entry name" value="Diguanylate cyclase domain protein"/>
    <property type="match status" value="1"/>
</dbReference>
<keyword evidence="4" id="KW-0812">Transmembrane</keyword>
<feature type="transmembrane region" description="Helical" evidence="4">
    <location>
        <begin position="116"/>
        <end position="133"/>
    </location>
</feature>
<evidence type="ECO:0000259" key="5">
    <source>
        <dbReference type="PROSITE" id="PS50887"/>
    </source>
</evidence>
<dbReference type="InterPro" id="IPR029787">
    <property type="entry name" value="Nucleotide_cyclase"/>
</dbReference>
<proteinExistence type="predicted"/>
<dbReference type="GO" id="GO:1902201">
    <property type="term" value="P:negative regulation of bacterial-type flagellum-dependent cell motility"/>
    <property type="evidence" value="ECO:0007669"/>
    <property type="project" value="TreeGrafter"/>
</dbReference>
<dbReference type="InterPro" id="IPR043128">
    <property type="entry name" value="Rev_trsase/Diguanyl_cyclase"/>
</dbReference>
<dbReference type="GO" id="GO:0052621">
    <property type="term" value="F:diguanylate cyclase activity"/>
    <property type="evidence" value="ECO:0007669"/>
    <property type="project" value="UniProtKB-EC"/>
</dbReference>
<name>A0A378K4Z8_LEGPN</name>
<dbReference type="EC" id="2.7.7.65" evidence="2"/>
<reference evidence="6 7" key="1">
    <citation type="submission" date="2018-06" db="EMBL/GenBank/DDBJ databases">
        <authorList>
            <consortium name="Pathogen Informatics"/>
            <person name="Doyle S."/>
        </authorList>
    </citation>
    <scope>NUCLEOTIDE SEQUENCE [LARGE SCALE GENOMIC DNA]</scope>
    <source>
        <strain evidence="6 7">NCTC12000</strain>
    </source>
</reference>
<dbReference type="RefSeq" id="WP_011945567.1">
    <property type="nucleotide sequence ID" value="NZ_BAZA01000236.1"/>
</dbReference>
<evidence type="ECO:0000256" key="1">
    <source>
        <dbReference type="ARBA" id="ARBA00001946"/>
    </source>
</evidence>
<dbReference type="EMBL" id="UGOL01000001">
    <property type="protein sequence ID" value="STX78531.1"/>
    <property type="molecule type" value="Genomic_DNA"/>
</dbReference>
<keyword evidence="4" id="KW-0472">Membrane</keyword>
<dbReference type="PANTHER" id="PTHR45138">
    <property type="entry name" value="REGULATORY COMPONENTS OF SENSORY TRANSDUCTION SYSTEM"/>
    <property type="match status" value="1"/>
</dbReference>
<evidence type="ECO:0000256" key="3">
    <source>
        <dbReference type="ARBA" id="ARBA00034247"/>
    </source>
</evidence>
<dbReference type="OMA" id="MSIEKAY"/>
<dbReference type="NCBIfam" id="TIGR00254">
    <property type="entry name" value="GGDEF"/>
    <property type="match status" value="1"/>
</dbReference>
<protein>
    <recommendedName>
        <fullName evidence="2">diguanylate cyclase</fullName>
        <ecNumber evidence="2">2.7.7.65</ecNumber>
    </recommendedName>
</protein>
<gene>
    <name evidence="6" type="primary">adrA</name>
    <name evidence="6" type="ORF">NCTC12000_00509</name>
</gene>
<dbReference type="SMART" id="SM00267">
    <property type="entry name" value="GGDEF"/>
    <property type="match status" value="1"/>
</dbReference>
<dbReference type="Proteomes" id="UP000254631">
    <property type="component" value="Unassembled WGS sequence"/>
</dbReference>